<proteinExistence type="inferred from homology"/>
<dbReference type="InterPro" id="IPR029058">
    <property type="entry name" value="AB_hydrolase_fold"/>
</dbReference>
<protein>
    <submittedName>
        <fullName evidence="9">Carboxypeptidase-like protein</fullName>
    </submittedName>
</protein>
<dbReference type="EMBL" id="LFJN01000014">
    <property type="protein sequence ID" value="KPI39832.1"/>
    <property type="molecule type" value="Genomic_DNA"/>
</dbReference>
<dbReference type="Pfam" id="PF00450">
    <property type="entry name" value="Peptidase_S10"/>
    <property type="match status" value="1"/>
</dbReference>
<evidence type="ECO:0000256" key="7">
    <source>
        <dbReference type="SAM" id="MobiDB-lite"/>
    </source>
</evidence>
<feature type="compositionally biased region" description="Low complexity" evidence="7">
    <location>
        <begin position="608"/>
        <end position="630"/>
    </location>
</feature>
<dbReference type="InterPro" id="IPR001563">
    <property type="entry name" value="Peptidase_S10"/>
</dbReference>
<accession>A0A0N1HTH4</accession>
<reference evidence="9 10" key="1">
    <citation type="submission" date="2015-06" db="EMBL/GenBank/DDBJ databases">
        <title>Draft genome of the ant-associated black yeast Phialophora attae CBS 131958.</title>
        <authorList>
            <person name="Moreno L.F."/>
            <person name="Stielow B.J."/>
            <person name="de Hoog S."/>
            <person name="Vicente V.A."/>
            <person name="Weiss V.A."/>
            <person name="de Vries M."/>
            <person name="Cruz L.M."/>
            <person name="Souza E.M."/>
        </authorList>
    </citation>
    <scope>NUCLEOTIDE SEQUENCE [LARGE SCALE GENOMIC DNA]</scope>
    <source>
        <strain evidence="9 10">CBS 131958</strain>
    </source>
</reference>
<evidence type="ECO:0000256" key="1">
    <source>
        <dbReference type="ARBA" id="ARBA00009431"/>
    </source>
</evidence>
<comment type="similarity">
    <text evidence="1">Belongs to the peptidase S10 family.</text>
</comment>
<dbReference type="RefSeq" id="XP_017999795.1">
    <property type="nucleotide sequence ID" value="XM_018143593.1"/>
</dbReference>
<dbReference type="GO" id="GO:0000324">
    <property type="term" value="C:fungal-type vacuole"/>
    <property type="evidence" value="ECO:0007669"/>
    <property type="project" value="TreeGrafter"/>
</dbReference>
<organism evidence="9 10">
    <name type="scientific">Cyphellophora attinorum</name>
    <dbReference type="NCBI Taxonomy" id="1664694"/>
    <lineage>
        <taxon>Eukaryota</taxon>
        <taxon>Fungi</taxon>
        <taxon>Dikarya</taxon>
        <taxon>Ascomycota</taxon>
        <taxon>Pezizomycotina</taxon>
        <taxon>Eurotiomycetes</taxon>
        <taxon>Chaetothyriomycetidae</taxon>
        <taxon>Chaetothyriales</taxon>
        <taxon>Cyphellophoraceae</taxon>
        <taxon>Cyphellophora</taxon>
    </lineage>
</organism>
<dbReference type="OrthoDB" id="443318at2759"/>
<comment type="caution">
    <text evidence="9">The sequence shown here is derived from an EMBL/GenBank/DDBJ whole genome shotgun (WGS) entry which is preliminary data.</text>
</comment>
<evidence type="ECO:0000256" key="2">
    <source>
        <dbReference type="ARBA" id="ARBA00022645"/>
    </source>
</evidence>
<keyword evidence="5" id="KW-0378">Hydrolase</keyword>
<dbReference type="PRINTS" id="PR00724">
    <property type="entry name" value="CRBOXYPTASEC"/>
</dbReference>
<evidence type="ECO:0000313" key="9">
    <source>
        <dbReference type="EMBL" id="KPI39832.1"/>
    </source>
</evidence>
<evidence type="ECO:0000256" key="4">
    <source>
        <dbReference type="ARBA" id="ARBA00022729"/>
    </source>
</evidence>
<feature type="signal peptide" evidence="8">
    <location>
        <begin position="1"/>
        <end position="19"/>
    </location>
</feature>
<keyword evidence="3" id="KW-0645">Protease</keyword>
<feature type="region of interest" description="Disordered" evidence="7">
    <location>
        <begin position="599"/>
        <end position="630"/>
    </location>
</feature>
<evidence type="ECO:0000256" key="8">
    <source>
        <dbReference type="SAM" id="SignalP"/>
    </source>
</evidence>
<dbReference type="VEuPathDB" id="FungiDB:AB675_3534"/>
<gene>
    <name evidence="9" type="ORF">AB675_3534</name>
</gene>
<keyword evidence="10" id="KW-1185">Reference proteome</keyword>
<keyword evidence="4 8" id="KW-0732">Signal</keyword>
<name>A0A0N1HTH4_9EURO</name>
<dbReference type="SUPFAM" id="SSF53474">
    <property type="entry name" value="alpha/beta-Hydrolases"/>
    <property type="match status" value="1"/>
</dbReference>
<dbReference type="STRING" id="1664694.A0A0N1HTH4"/>
<evidence type="ECO:0000256" key="5">
    <source>
        <dbReference type="ARBA" id="ARBA00022801"/>
    </source>
</evidence>
<evidence type="ECO:0000256" key="3">
    <source>
        <dbReference type="ARBA" id="ARBA00022670"/>
    </source>
</evidence>
<keyword evidence="6" id="KW-0325">Glycoprotein</keyword>
<dbReference type="Proteomes" id="UP000038010">
    <property type="component" value="Unassembled WGS sequence"/>
</dbReference>
<dbReference type="PANTHER" id="PTHR11802:SF189">
    <property type="entry name" value="CARBOXYPEPTIDASE"/>
    <property type="match status" value="1"/>
</dbReference>
<evidence type="ECO:0000256" key="6">
    <source>
        <dbReference type="ARBA" id="ARBA00023180"/>
    </source>
</evidence>
<dbReference type="GO" id="GO:0006508">
    <property type="term" value="P:proteolysis"/>
    <property type="evidence" value="ECO:0007669"/>
    <property type="project" value="UniProtKB-KW"/>
</dbReference>
<sequence>MPSLRAFIAALALPFLSIAQFPSTPTDLTALESVVGSGSSISFKQTAVCEHTTGVKAYSGYVHIPAGSAPDAGDFDINTFFLYFESRKDASNAPLGIYLAGGPGEASTYSALSSENGPCYVNPDGTDTIDNPWSFNNYLNMLYLDQPLDAGFSYSKLINGTYELTETGGAVAPLEDFDAASPPPPSNLVAGYGTFPDQSFNLTVKNTVQASRALWHVIDHLLPSFPAYDTTSKDINIIGNSWGGYYVPEFAAQTVKNLKELDDGHPLKQHRVDSIGITNGCVDQLTGILGYAEYAHNNTYDVEYATDAEYEAALTNFTMEGGCRDAIEACRAVGLEGDPTFESNNATVNEACMKAFGLCQETIIGAFPALNERWAFDTAESAVPFPPCDHYLPVETYLNNATTQLLLGVPLNFTYVSSIVSSNFGLTQTLPVNATSGDTIRQNGLPNIEYLLQDGVKVAFVFGDRDYRCPWQGGAMTALAAEWDGKQGFVEAGYEEMQGQSGLKALVKQFGKFSFTRVMNAGHSVSAYAPETVSKIWERTVMGTDAVSGKVEVSGEYATNGPSNSLGWRNKMPDTTPGTCMVAGEYTETNPWEPVFEALGIGAGGDGSETASESGSPSSTSGSASSSATAGSSAGQVRVAARVMACVVAVGAVFAL</sequence>
<dbReference type="PANTHER" id="PTHR11802">
    <property type="entry name" value="SERINE PROTEASE FAMILY S10 SERINE CARBOXYPEPTIDASE"/>
    <property type="match status" value="1"/>
</dbReference>
<dbReference type="GO" id="GO:0004185">
    <property type="term" value="F:serine-type carboxypeptidase activity"/>
    <property type="evidence" value="ECO:0007669"/>
    <property type="project" value="InterPro"/>
</dbReference>
<dbReference type="Gene3D" id="3.40.50.1820">
    <property type="entry name" value="alpha/beta hydrolase"/>
    <property type="match status" value="1"/>
</dbReference>
<dbReference type="GeneID" id="28735473"/>
<keyword evidence="2 9" id="KW-0121">Carboxypeptidase</keyword>
<feature type="chain" id="PRO_5005873560" evidence="8">
    <location>
        <begin position="20"/>
        <end position="656"/>
    </location>
</feature>
<dbReference type="AlphaFoldDB" id="A0A0N1HTH4"/>
<evidence type="ECO:0000313" key="10">
    <source>
        <dbReference type="Proteomes" id="UP000038010"/>
    </source>
</evidence>